<organism evidence="2 3">
    <name type="scientific">Limosa lapponica baueri</name>
    <dbReference type="NCBI Taxonomy" id="1758121"/>
    <lineage>
        <taxon>Eukaryota</taxon>
        <taxon>Metazoa</taxon>
        <taxon>Chordata</taxon>
        <taxon>Craniata</taxon>
        <taxon>Vertebrata</taxon>
        <taxon>Euteleostomi</taxon>
        <taxon>Archelosauria</taxon>
        <taxon>Archosauria</taxon>
        <taxon>Dinosauria</taxon>
        <taxon>Saurischia</taxon>
        <taxon>Theropoda</taxon>
        <taxon>Coelurosauria</taxon>
        <taxon>Aves</taxon>
        <taxon>Neognathae</taxon>
        <taxon>Neoaves</taxon>
        <taxon>Charadriiformes</taxon>
        <taxon>Scolopacidae</taxon>
        <taxon>Limosa</taxon>
    </lineage>
</organism>
<evidence type="ECO:0000256" key="1">
    <source>
        <dbReference type="SAM" id="MobiDB-lite"/>
    </source>
</evidence>
<protein>
    <submittedName>
        <fullName evidence="2">Uncharacterized protein</fullName>
    </submittedName>
</protein>
<sequence>MDALRSQAALVLDMKMKVVPDVKMNNQGQRVQPLIPPTLIKERIISNFRKKSSWGHNSHTNYKLIENDQVAELSSSVALPTPQTHEVQLFNAEETKNFLLSKKKKRKERKKKEKRKEEGGRRKEEGGRRKEEGGRRKEEGKKKKKRKNKKKKKRKKEKPHHPANLIFITAISF</sequence>
<accession>A0A2I0USW3</accession>
<reference evidence="3" key="2">
    <citation type="submission" date="2017-12" db="EMBL/GenBank/DDBJ databases">
        <title>Genome sequence of the Bar-tailed Godwit (Limosa lapponica baueri).</title>
        <authorList>
            <person name="Lima N.C.B."/>
            <person name="Parody-Merino A.M."/>
            <person name="Battley P.F."/>
            <person name="Fidler A.E."/>
            <person name="Prosdocimi F."/>
        </authorList>
    </citation>
    <scope>NUCLEOTIDE SEQUENCE [LARGE SCALE GENOMIC DNA]</scope>
</reference>
<feature type="compositionally biased region" description="Basic residues" evidence="1">
    <location>
        <begin position="142"/>
        <end position="161"/>
    </location>
</feature>
<evidence type="ECO:0000313" key="2">
    <source>
        <dbReference type="EMBL" id="PKU49144.1"/>
    </source>
</evidence>
<dbReference type="Proteomes" id="UP000233556">
    <property type="component" value="Unassembled WGS sequence"/>
</dbReference>
<feature type="compositionally biased region" description="Basic and acidic residues" evidence="1">
    <location>
        <begin position="115"/>
        <end position="141"/>
    </location>
</feature>
<dbReference type="EMBL" id="KZ505642">
    <property type="protein sequence ID" value="PKU49144.1"/>
    <property type="molecule type" value="Genomic_DNA"/>
</dbReference>
<feature type="region of interest" description="Disordered" evidence="1">
    <location>
        <begin position="88"/>
        <end position="173"/>
    </location>
</feature>
<name>A0A2I0USW3_LIMLA</name>
<proteinExistence type="predicted"/>
<evidence type="ECO:0000313" key="3">
    <source>
        <dbReference type="Proteomes" id="UP000233556"/>
    </source>
</evidence>
<feature type="compositionally biased region" description="Basic residues" evidence="1">
    <location>
        <begin position="101"/>
        <end position="114"/>
    </location>
</feature>
<dbReference type="AlphaFoldDB" id="A0A2I0USW3"/>
<reference evidence="3" key="1">
    <citation type="submission" date="2017-11" db="EMBL/GenBank/DDBJ databases">
        <authorList>
            <person name="Lima N.C."/>
            <person name="Parody-Merino A.M."/>
            <person name="Battley P.F."/>
            <person name="Fidler A.E."/>
            <person name="Prosdocimi F."/>
        </authorList>
    </citation>
    <scope>NUCLEOTIDE SEQUENCE [LARGE SCALE GENOMIC DNA]</scope>
</reference>
<keyword evidence="3" id="KW-1185">Reference proteome</keyword>
<gene>
    <name evidence="2" type="ORF">llap_586</name>
</gene>